<dbReference type="AlphaFoldDB" id="U5QQU1"/>
<protein>
    <submittedName>
        <fullName evidence="2">Uncharacterized protein</fullName>
    </submittedName>
</protein>
<feature type="region of interest" description="Disordered" evidence="1">
    <location>
        <begin position="71"/>
        <end position="118"/>
    </location>
</feature>
<dbReference type="HOGENOM" id="CLU_1710677_0_0_3"/>
<dbReference type="RefSeq" id="WP_023175392.1">
    <property type="nucleotide sequence ID" value="NC_022600.1"/>
</dbReference>
<feature type="compositionally biased region" description="Basic and acidic residues" evidence="1">
    <location>
        <begin position="99"/>
        <end position="114"/>
    </location>
</feature>
<accession>U5QQU1</accession>
<dbReference type="KEGG" id="glj:GKIL_3824"/>
<keyword evidence="3" id="KW-1185">Reference proteome</keyword>
<evidence type="ECO:0000313" key="3">
    <source>
        <dbReference type="Proteomes" id="UP000017396"/>
    </source>
</evidence>
<proteinExistence type="predicted"/>
<dbReference type="Proteomes" id="UP000017396">
    <property type="component" value="Chromosome"/>
</dbReference>
<name>U5QQU1_GLOK1</name>
<dbReference type="OrthoDB" id="483793at2"/>
<dbReference type="EMBL" id="CP003587">
    <property type="protein sequence ID" value="AGY60070.1"/>
    <property type="molecule type" value="Genomic_DNA"/>
</dbReference>
<evidence type="ECO:0000256" key="1">
    <source>
        <dbReference type="SAM" id="MobiDB-lite"/>
    </source>
</evidence>
<evidence type="ECO:0000313" key="2">
    <source>
        <dbReference type="EMBL" id="AGY60070.1"/>
    </source>
</evidence>
<sequence length="153" mass="16910">MPVKIRRDLLYAILSHVQALEEEEVQPVPALSERDFTHLDATPAEIIGHIDYIYQKGMLVGDFEPGSYGDRRLERGGYNEAKQVGEAEEPDKLPPAPIPERERPRVEAAPDPRDNVPIVGAVDVDNVRLTAAGRAALAELERDGHAPERSNLS</sequence>
<organism evidence="2 3">
    <name type="scientific">Gloeobacter kilaueensis (strain ATCC BAA-2537 / CCAP 1431/1 / ULC 316 / JS1)</name>
    <dbReference type="NCBI Taxonomy" id="1183438"/>
    <lineage>
        <taxon>Bacteria</taxon>
        <taxon>Bacillati</taxon>
        <taxon>Cyanobacteriota</taxon>
        <taxon>Cyanophyceae</taxon>
        <taxon>Gloeobacterales</taxon>
        <taxon>Gloeobacteraceae</taxon>
        <taxon>Gloeobacter</taxon>
    </lineage>
</organism>
<gene>
    <name evidence="2" type="ORF">GKIL_3824</name>
</gene>
<reference evidence="2 3" key="1">
    <citation type="journal article" date="2013" name="PLoS ONE">
        <title>Cultivation and Complete Genome Sequencing of Gloeobacter kilaueensis sp. nov., from a Lava Cave in Kilauea Caldera, Hawai'i.</title>
        <authorList>
            <person name="Saw J.H."/>
            <person name="Schatz M."/>
            <person name="Brown M.V."/>
            <person name="Kunkel D.D."/>
            <person name="Foster J.S."/>
            <person name="Shick H."/>
            <person name="Christensen S."/>
            <person name="Hou S."/>
            <person name="Wan X."/>
            <person name="Donachie S.P."/>
        </authorList>
    </citation>
    <scope>NUCLEOTIDE SEQUENCE [LARGE SCALE GENOMIC DNA]</scope>
    <source>
        <strain evidence="3">JS</strain>
    </source>
</reference>